<dbReference type="InterPro" id="IPR023214">
    <property type="entry name" value="HAD_sf"/>
</dbReference>
<dbReference type="RefSeq" id="WP_084828805.1">
    <property type="nucleotide sequence ID" value="NZ_CM002372.1"/>
</dbReference>
<dbReference type="SUPFAM" id="SSF56784">
    <property type="entry name" value="HAD-like"/>
    <property type="match status" value="1"/>
</dbReference>
<gene>
    <name evidence="1" type="ORF">X841_05740</name>
</gene>
<dbReference type="NCBIfam" id="TIGR01484">
    <property type="entry name" value="HAD-SF-IIB"/>
    <property type="match status" value="1"/>
</dbReference>
<dbReference type="InterPro" id="IPR006379">
    <property type="entry name" value="HAD-SF_hydro_IIB"/>
</dbReference>
<comment type="caution">
    <text evidence="1">The sequence shown here is derived from an EMBL/GenBank/DDBJ whole genome shotgun (WGS) entry which is preliminary data.</text>
</comment>
<dbReference type="HOGENOM" id="CLU_044146_4_0_9"/>
<dbReference type="Gene3D" id="3.30.1240.10">
    <property type="match status" value="1"/>
</dbReference>
<proteinExistence type="predicted"/>
<reference evidence="2" key="1">
    <citation type="submission" date="2013-12" db="EMBL/GenBank/DDBJ databases">
        <title>Genome sequences of Streptococcus thermophilus strains MTH17CL396 and M17PTZA496 isolated from Fontina cheese in Valle d'Aosta region (Italy).</title>
        <authorList>
            <person name="Treu L."/>
            <person name="Giacomini A."/>
            <person name="Corich V."/>
            <person name="Vendramin V."/>
            <person name="Bovo B."/>
        </authorList>
    </citation>
    <scope>NUCLEOTIDE SEQUENCE [LARGE SCALE GENOMIC DNA]</scope>
    <source>
        <strain evidence="2">M17PTZA496</strain>
    </source>
</reference>
<dbReference type="PATRIC" id="fig|1433289.7.peg.1172"/>
<dbReference type="PANTHER" id="PTHR10000">
    <property type="entry name" value="PHOSPHOSERINE PHOSPHATASE"/>
    <property type="match status" value="1"/>
</dbReference>
<dbReference type="GO" id="GO:0005829">
    <property type="term" value="C:cytosol"/>
    <property type="evidence" value="ECO:0007669"/>
    <property type="project" value="TreeGrafter"/>
</dbReference>
<dbReference type="GO" id="GO:0000287">
    <property type="term" value="F:magnesium ion binding"/>
    <property type="evidence" value="ECO:0007669"/>
    <property type="project" value="TreeGrafter"/>
</dbReference>
<dbReference type="EMBL" id="AZJT01000045">
    <property type="protein sequence ID" value="ETW89677.1"/>
    <property type="molecule type" value="Genomic_DNA"/>
</dbReference>
<dbReference type="InterPro" id="IPR036412">
    <property type="entry name" value="HAD-like_sf"/>
</dbReference>
<organism evidence="1 2">
    <name type="scientific">Streptococcus thermophilus M17PTZA496</name>
    <dbReference type="NCBI Taxonomy" id="1433289"/>
    <lineage>
        <taxon>Bacteria</taxon>
        <taxon>Bacillati</taxon>
        <taxon>Bacillota</taxon>
        <taxon>Bacilli</taxon>
        <taxon>Lactobacillales</taxon>
        <taxon>Streptococcaceae</taxon>
        <taxon>Streptococcus</taxon>
    </lineage>
</organism>
<dbReference type="Proteomes" id="UP000024559">
    <property type="component" value="Chromosome"/>
</dbReference>
<name>A0A0E2Q328_STRTR</name>
<dbReference type="GO" id="GO:0016791">
    <property type="term" value="F:phosphatase activity"/>
    <property type="evidence" value="ECO:0007669"/>
    <property type="project" value="TreeGrafter"/>
</dbReference>
<dbReference type="Gene3D" id="3.40.50.1000">
    <property type="entry name" value="HAD superfamily/HAD-like"/>
    <property type="match status" value="1"/>
</dbReference>
<keyword evidence="1" id="KW-0378">Hydrolase</keyword>
<evidence type="ECO:0000313" key="1">
    <source>
        <dbReference type="EMBL" id="ETW89677.1"/>
    </source>
</evidence>
<dbReference type="Pfam" id="PF08282">
    <property type="entry name" value="Hydrolase_3"/>
    <property type="match status" value="1"/>
</dbReference>
<sequence length="251" mass="28520">MKFVFDLDGTLCFDGMTMSKDLQKVLLTAPKCGHEIIFATARSYRDCLSILEGELRKLTVVGLNGGEVFQNERLVSQYTIPSSALRTIVSYCDIYNPPYFIDDTFNYAIQNSEQIPFLSNVDPLNKARILPVHELNEPIKVVIPLVEHEDIREDLIFNLNKLECLDLSYHDVERCLYINPKGVTKASTVLNHFGKDFVAFGNDQNDISLLKNAIYGVQIGDYPYLNNFVDEVIPAINAVIAEKIRLLFEKF</sequence>
<accession>A0A0E2Q328</accession>
<protein>
    <submittedName>
        <fullName evidence="1">HAD family hydrolase</fullName>
    </submittedName>
</protein>
<dbReference type="AlphaFoldDB" id="A0A0E2Q328"/>
<dbReference type="PANTHER" id="PTHR10000:SF8">
    <property type="entry name" value="HAD SUPERFAMILY HYDROLASE-LIKE, TYPE 3"/>
    <property type="match status" value="1"/>
</dbReference>
<evidence type="ECO:0000313" key="2">
    <source>
        <dbReference type="Proteomes" id="UP000024559"/>
    </source>
</evidence>